<dbReference type="InterPro" id="IPR010067">
    <property type="entry name" value="ABC_SsuA_sub-bd"/>
</dbReference>
<feature type="domain" description="Solute-binding protein family 3/N-terminal" evidence="7">
    <location>
        <begin position="40"/>
        <end position="254"/>
    </location>
</feature>
<comment type="similarity">
    <text evidence="1">Belongs to the bacterial solute-binding protein SsuA/TauA family.</text>
</comment>
<dbReference type="PANTHER" id="PTHR30024">
    <property type="entry name" value="ALIPHATIC SULFONATES-BINDING PROTEIN-RELATED"/>
    <property type="match status" value="1"/>
</dbReference>
<dbReference type="PANTHER" id="PTHR30024:SF48">
    <property type="entry name" value="ABC TRANSPORTER SUBSTRATE-BINDING PROTEIN"/>
    <property type="match status" value="1"/>
</dbReference>
<dbReference type="SMART" id="SM00062">
    <property type="entry name" value="PBPb"/>
    <property type="match status" value="1"/>
</dbReference>
<dbReference type="GO" id="GO:0042626">
    <property type="term" value="F:ATPase-coupled transmembrane transporter activity"/>
    <property type="evidence" value="ECO:0007669"/>
    <property type="project" value="InterPro"/>
</dbReference>
<evidence type="ECO:0000256" key="5">
    <source>
        <dbReference type="ARBA" id="ARBA00070228"/>
    </source>
</evidence>
<evidence type="ECO:0000259" key="7">
    <source>
        <dbReference type="SMART" id="SM00062"/>
    </source>
</evidence>
<evidence type="ECO:0000313" key="8">
    <source>
        <dbReference type="EMBL" id="PSK89645.1"/>
    </source>
</evidence>
<evidence type="ECO:0000256" key="3">
    <source>
        <dbReference type="ARBA" id="ARBA00022729"/>
    </source>
</evidence>
<accession>A0A2P8CXD5</accession>
<feature type="chain" id="PRO_5015202293" description="Putative aliphatic sulfonates-binding protein" evidence="6">
    <location>
        <begin position="24"/>
        <end position="328"/>
    </location>
</feature>
<keyword evidence="3 6" id="KW-0732">Signal</keyword>
<dbReference type="AlphaFoldDB" id="A0A2P8CXD5"/>
<keyword evidence="2" id="KW-0813">Transport</keyword>
<comment type="function">
    <text evidence="4">Part of a binding-protein-dependent transport system for aliphatic sulfonates. Putative binding protein.</text>
</comment>
<dbReference type="NCBIfam" id="TIGR01728">
    <property type="entry name" value="SsuA_fam"/>
    <property type="match status" value="1"/>
</dbReference>
<protein>
    <recommendedName>
        <fullName evidence="5">Putative aliphatic sulfonates-binding protein</fullName>
    </recommendedName>
</protein>
<dbReference type="InterPro" id="IPR001638">
    <property type="entry name" value="Solute-binding_3/MltF_N"/>
</dbReference>
<feature type="signal peptide" evidence="6">
    <location>
        <begin position="1"/>
        <end position="23"/>
    </location>
</feature>
<dbReference type="EMBL" id="PYGA01000025">
    <property type="protein sequence ID" value="PSK89645.1"/>
    <property type="molecule type" value="Genomic_DNA"/>
</dbReference>
<evidence type="ECO:0000313" key="9">
    <source>
        <dbReference type="Proteomes" id="UP000240542"/>
    </source>
</evidence>
<evidence type="ECO:0000256" key="6">
    <source>
        <dbReference type="SAM" id="SignalP"/>
    </source>
</evidence>
<dbReference type="CDD" id="cd13558">
    <property type="entry name" value="PBP2_SsuA_like_2"/>
    <property type="match status" value="1"/>
</dbReference>
<evidence type="ECO:0000256" key="2">
    <source>
        <dbReference type="ARBA" id="ARBA00022448"/>
    </source>
</evidence>
<dbReference type="SUPFAM" id="SSF53850">
    <property type="entry name" value="Periplasmic binding protein-like II"/>
    <property type="match status" value="1"/>
</dbReference>
<organism evidence="8 9">
    <name type="scientific">Murinocardiopsis flavida</name>
    <dbReference type="NCBI Taxonomy" id="645275"/>
    <lineage>
        <taxon>Bacteria</taxon>
        <taxon>Bacillati</taxon>
        <taxon>Actinomycetota</taxon>
        <taxon>Actinomycetes</taxon>
        <taxon>Streptosporangiales</taxon>
        <taxon>Nocardiopsidaceae</taxon>
        <taxon>Murinocardiopsis</taxon>
    </lineage>
</organism>
<gene>
    <name evidence="8" type="ORF">CLV63_12539</name>
</gene>
<dbReference type="Gene3D" id="3.40.190.10">
    <property type="entry name" value="Periplasmic binding protein-like II"/>
    <property type="match status" value="2"/>
</dbReference>
<dbReference type="FunFam" id="3.40.190.10:FF:000050">
    <property type="entry name" value="Sulfonate ABC transporter substrate-binding protein"/>
    <property type="match status" value="1"/>
</dbReference>
<comment type="caution">
    <text evidence="8">The sequence shown here is derived from an EMBL/GenBank/DDBJ whole genome shotgun (WGS) entry which is preliminary data.</text>
</comment>
<dbReference type="PROSITE" id="PS51257">
    <property type="entry name" value="PROKAR_LIPOPROTEIN"/>
    <property type="match status" value="1"/>
</dbReference>
<name>A0A2P8CXD5_9ACTN</name>
<dbReference type="Pfam" id="PF13379">
    <property type="entry name" value="NMT1_2"/>
    <property type="match status" value="1"/>
</dbReference>
<dbReference type="GO" id="GO:0016020">
    <property type="term" value="C:membrane"/>
    <property type="evidence" value="ECO:0007669"/>
    <property type="project" value="InterPro"/>
</dbReference>
<keyword evidence="9" id="KW-1185">Reference proteome</keyword>
<proteinExistence type="inferred from homology"/>
<dbReference type="Proteomes" id="UP000240542">
    <property type="component" value="Unassembled WGS sequence"/>
</dbReference>
<reference evidence="8 9" key="1">
    <citation type="submission" date="2018-03" db="EMBL/GenBank/DDBJ databases">
        <title>Genomic Encyclopedia of Archaeal and Bacterial Type Strains, Phase II (KMG-II): from individual species to whole genera.</title>
        <authorList>
            <person name="Goeker M."/>
        </authorList>
    </citation>
    <scope>NUCLEOTIDE SEQUENCE [LARGE SCALE GENOMIC DNA]</scope>
    <source>
        <strain evidence="8 9">DSM 45312</strain>
    </source>
</reference>
<evidence type="ECO:0000256" key="4">
    <source>
        <dbReference type="ARBA" id="ARBA00055538"/>
    </source>
</evidence>
<evidence type="ECO:0000256" key="1">
    <source>
        <dbReference type="ARBA" id="ARBA00010742"/>
    </source>
</evidence>
<sequence>MRHLLPAAPAALAALLLATSCGAADGAVNEDGSVDLSQVTLKVGDQIAGAQPLLEAAGELDDVPYTLEWSTFTSGPPLLEAVHANAVDIGQVGNAPPVFAAAAGSDISIAAAFDASPDGSSIVVPPKSDLTDPADLNGATVAVARGSSAHAHLLGVLKQEKLAFEDVDVKYLQPADALAAFSEGRVDAWAVWDPYVAQAEDKADAEILVNAEGYSNTFSFQVANNSALEDPAKAAALEDYIERIHRAVVWSGRNPDEYAEVWAAHSKLPVEVTRVAAERRHPTPRRVDKELIALEQRLADSFAEAGEIPKAPSIADFTDDRFNHLVPK</sequence>